<dbReference type="GO" id="GO:0005524">
    <property type="term" value="F:ATP binding"/>
    <property type="evidence" value="ECO:0007669"/>
    <property type="project" value="InterPro"/>
</dbReference>
<comment type="caution">
    <text evidence="5">The sequence shown here is derived from an EMBL/GenBank/DDBJ whole genome shotgun (WGS) entry which is preliminary data.</text>
</comment>
<sequence length="106" mass="12244">MHKIKVEHSFPFLRTICIVGFCILLLIIGVSVADYYYSNHANKNQVQVSYTHFLKQVDEQKVERVTIEHNKMMGVLKNGQVITMYIPVTAEFIEILQKNGVAYQVK</sequence>
<proteinExistence type="predicted"/>
<keyword evidence="3" id="KW-0812">Transmembrane</keyword>
<keyword evidence="1" id="KW-0645">Protease</keyword>
<dbReference type="GO" id="GO:0008270">
    <property type="term" value="F:zinc ion binding"/>
    <property type="evidence" value="ECO:0007669"/>
    <property type="project" value="InterPro"/>
</dbReference>
<evidence type="ECO:0000259" key="4">
    <source>
        <dbReference type="Pfam" id="PF06480"/>
    </source>
</evidence>
<dbReference type="EMBL" id="VSSQ01000007">
    <property type="protein sequence ID" value="MPL58727.1"/>
    <property type="molecule type" value="Genomic_DNA"/>
</dbReference>
<dbReference type="GO" id="GO:0006508">
    <property type="term" value="P:proteolysis"/>
    <property type="evidence" value="ECO:0007669"/>
    <property type="project" value="UniProtKB-KW"/>
</dbReference>
<evidence type="ECO:0000313" key="5">
    <source>
        <dbReference type="EMBL" id="MPL58727.1"/>
    </source>
</evidence>
<evidence type="ECO:0000256" key="1">
    <source>
        <dbReference type="ARBA" id="ARBA00022670"/>
    </source>
</evidence>
<keyword evidence="2" id="KW-0378">Hydrolase</keyword>
<feature type="domain" description="Peptidase M41 FtsH extracellular" evidence="4">
    <location>
        <begin position="22"/>
        <end position="105"/>
    </location>
</feature>
<keyword evidence="3" id="KW-1133">Transmembrane helix</keyword>
<keyword evidence="3" id="KW-0472">Membrane</keyword>
<dbReference type="Gene3D" id="3.30.720.210">
    <property type="match status" value="1"/>
</dbReference>
<dbReference type="GO" id="GO:0004176">
    <property type="term" value="F:ATP-dependent peptidase activity"/>
    <property type="evidence" value="ECO:0007669"/>
    <property type="project" value="InterPro"/>
</dbReference>
<dbReference type="Pfam" id="PF06480">
    <property type="entry name" value="FtsH_ext"/>
    <property type="match status" value="1"/>
</dbReference>
<evidence type="ECO:0000256" key="3">
    <source>
        <dbReference type="SAM" id="Phobius"/>
    </source>
</evidence>
<dbReference type="GO" id="GO:0016020">
    <property type="term" value="C:membrane"/>
    <property type="evidence" value="ECO:0007669"/>
    <property type="project" value="InterPro"/>
</dbReference>
<name>A0A644SWU9_9ZZZZ</name>
<organism evidence="5">
    <name type="scientific">bioreactor metagenome</name>
    <dbReference type="NCBI Taxonomy" id="1076179"/>
    <lineage>
        <taxon>unclassified sequences</taxon>
        <taxon>metagenomes</taxon>
        <taxon>ecological metagenomes</taxon>
    </lineage>
</organism>
<accession>A0A644SWU9</accession>
<evidence type="ECO:0000256" key="2">
    <source>
        <dbReference type="ARBA" id="ARBA00022801"/>
    </source>
</evidence>
<gene>
    <name evidence="5" type="ORF">SDC9_04269</name>
</gene>
<dbReference type="AlphaFoldDB" id="A0A644SWU9"/>
<dbReference type="InterPro" id="IPR011546">
    <property type="entry name" value="Pept_M41_FtsH_extracell"/>
</dbReference>
<dbReference type="GO" id="GO:0004222">
    <property type="term" value="F:metalloendopeptidase activity"/>
    <property type="evidence" value="ECO:0007669"/>
    <property type="project" value="InterPro"/>
</dbReference>
<reference evidence="5" key="1">
    <citation type="submission" date="2019-08" db="EMBL/GenBank/DDBJ databases">
        <authorList>
            <person name="Kucharzyk K."/>
            <person name="Murdoch R.W."/>
            <person name="Higgins S."/>
            <person name="Loffler F."/>
        </authorList>
    </citation>
    <scope>NUCLEOTIDE SEQUENCE</scope>
</reference>
<protein>
    <recommendedName>
        <fullName evidence="4">Peptidase M41 FtsH extracellular domain-containing protein</fullName>
    </recommendedName>
</protein>
<feature type="transmembrane region" description="Helical" evidence="3">
    <location>
        <begin position="12"/>
        <end position="37"/>
    </location>
</feature>